<comment type="caution">
    <text evidence="1">The sequence shown here is derived from an EMBL/GenBank/DDBJ whole genome shotgun (WGS) entry which is preliminary data.</text>
</comment>
<dbReference type="EMBL" id="AKCV02000015">
    <property type="protein sequence ID" value="TMS58211.1"/>
    <property type="molecule type" value="Genomic_DNA"/>
</dbReference>
<protein>
    <submittedName>
        <fullName evidence="1">DUF2818 family protein</fullName>
    </submittedName>
</protein>
<evidence type="ECO:0000313" key="2">
    <source>
        <dbReference type="Proteomes" id="UP000004277"/>
    </source>
</evidence>
<dbReference type="Proteomes" id="UP000004277">
    <property type="component" value="Unassembled WGS sequence"/>
</dbReference>
<reference evidence="1" key="1">
    <citation type="submission" date="2019-05" db="EMBL/GenBank/DDBJ databases">
        <title>Revised genome assembly of Burkholderiaceae (previously Ralstonia) sp. PBA.</title>
        <authorList>
            <person name="Gan H.M."/>
        </authorList>
    </citation>
    <scope>NUCLEOTIDE SEQUENCE</scope>
    <source>
        <strain evidence="1">PBA</strain>
    </source>
</reference>
<proteinExistence type="predicted"/>
<organism evidence="1 2">
    <name type="scientific">Imbroritus primus</name>
    <dbReference type="NCBI Taxonomy" id="3058603"/>
    <lineage>
        <taxon>Bacteria</taxon>
        <taxon>Pseudomonadati</taxon>
        <taxon>Pseudomonadota</taxon>
        <taxon>Betaproteobacteria</taxon>
        <taxon>Burkholderiales</taxon>
        <taxon>Burkholderiaceae</taxon>
        <taxon>Imbroritus</taxon>
    </lineage>
</organism>
<keyword evidence="2" id="KW-1185">Reference proteome</keyword>
<evidence type="ECO:0000313" key="1">
    <source>
        <dbReference type="EMBL" id="TMS58211.1"/>
    </source>
</evidence>
<sequence>MSTAAGGWFVILLALVLATLPFINQRLFLLIPLRSGRKSLWLRLLELCVYYAVAGLVGFAVESSIGGAFPQGWQFYAITASMMLVFAFPGFTWRYLVKHR</sequence>
<gene>
    <name evidence="1" type="ORF">MW7_005510</name>
</gene>
<accession>A0ACD3SPP3</accession>
<name>A0ACD3SPP3_9BURK</name>